<evidence type="ECO:0000256" key="5">
    <source>
        <dbReference type="ARBA" id="ARBA00022771"/>
    </source>
</evidence>
<dbReference type="GO" id="GO:0000978">
    <property type="term" value="F:RNA polymerase II cis-regulatory region sequence-specific DNA binding"/>
    <property type="evidence" value="ECO:0007669"/>
    <property type="project" value="TreeGrafter"/>
</dbReference>
<dbReference type="GO" id="GO:0008270">
    <property type="term" value="F:zinc ion binding"/>
    <property type="evidence" value="ECO:0007669"/>
    <property type="project" value="UniProtKB-KW"/>
</dbReference>
<comment type="subcellular location">
    <subcellularLocation>
        <location evidence="1">Cytoplasm</location>
    </subcellularLocation>
</comment>
<keyword evidence="13" id="KW-0804">Transcription</keyword>
<evidence type="ECO:0000256" key="15">
    <source>
        <dbReference type="ARBA" id="ARBA00023242"/>
    </source>
</evidence>
<evidence type="ECO:0000256" key="12">
    <source>
        <dbReference type="ARBA" id="ARBA00023159"/>
    </source>
</evidence>
<evidence type="ECO:0000256" key="11">
    <source>
        <dbReference type="ARBA" id="ARBA00023125"/>
    </source>
</evidence>
<keyword evidence="6" id="KW-0862">Zinc</keyword>
<evidence type="ECO:0000256" key="4">
    <source>
        <dbReference type="ARBA" id="ARBA00022723"/>
    </source>
</evidence>
<keyword evidence="2" id="KW-0963">Cytoplasm</keyword>
<keyword evidence="4" id="KW-0479">Metal-binding</keyword>
<keyword evidence="14" id="KW-0675">Receptor</keyword>
<proteinExistence type="predicted"/>
<evidence type="ECO:0000256" key="3">
    <source>
        <dbReference type="ARBA" id="ARBA00022553"/>
    </source>
</evidence>
<dbReference type="InterPro" id="IPR035500">
    <property type="entry name" value="NHR-like_dom_sf"/>
</dbReference>
<reference evidence="17" key="2">
    <citation type="submission" date="2025-09" db="UniProtKB">
        <authorList>
            <consortium name="Ensembl"/>
        </authorList>
    </citation>
    <scope>IDENTIFICATION</scope>
</reference>
<keyword evidence="3" id="KW-0597">Phosphoprotein</keyword>
<dbReference type="Proteomes" id="UP000472273">
    <property type="component" value="Unplaced"/>
</dbReference>
<dbReference type="GO" id="GO:0030154">
    <property type="term" value="P:cell differentiation"/>
    <property type="evidence" value="ECO:0007669"/>
    <property type="project" value="TreeGrafter"/>
</dbReference>
<evidence type="ECO:0000256" key="14">
    <source>
        <dbReference type="ARBA" id="ARBA00023170"/>
    </source>
</evidence>
<dbReference type="InterPro" id="IPR000536">
    <property type="entry name" value="Nucl_hrmn_rcpt_lig-bd"/>
</dbReference>
<reference evidence="17" key="1">
    <citation type="submission" date="2025-08" db="UniProtKB">
        <authorList>
            <consortium name="Ensembl"/>
        </authorList>
    </citation>
    <scope>IDENTIFICATION</scope>
</reference>
<dbReference type="SUPFAM" id="SSF48508">
    <property type="entry name" value="Nuclear receptor ligand-binding domain"/>
    <property type="match status" value="1"/>
</dbReference>
<dbReference type="Gene3D" id="1.10.565.10">
    <property type="entry name" value="Retinoid X Receptor"/>
    <property type="match status" value="1"/>
</dbReference>
<keyword evidence="18" id="KW-1185">Reference proteome</keyword>
<protein>
    <recommendedName>
        <fullName evidence="16">NR LBD domain-containing protein</fullName>
    </recommendedName>
</protein>
<dbReference type="Pfam" id="PF00104">
    <property type="entry name" value="Hormone_recep"/>
    <property type="match status" value="1"/>
</dbReference>
<keyword evidence="8" id="KW-0007">Acetylation</keyword>
<keyword evidence="9" id="KW-0805">Transcription regulation</keyword>
<accession>A0A670ZNW1</accession>
<dbReference type="GO" id="GO:0044321">
    <property type="term" value="P:response to leptin"/>
    <property type="evidence" value="ECO:0007669"/>
    <property type="project" value="TreeGrafter"/>
</dbReference>
<evidence type="ECO:0000256" key="13">
    <source>
        <dbReference type="ARBA" id="ARBA00023163"/>
    </source>
</evidence>
<evidence type="ECO:0000256" key="10">
    <source>
        <dbReference type="ARBA" id="ARBA00023108"/>
    </source>
</evidence>
<name>A0A670ZNW1_PSETE</name>
<feature type="domain" description="NR LBD" evidence="16">
    <location>
        <begin position="1"/>
        <end position="103"/>
    </location>
</feature>
<dbReference type="GO" id="GO:0048511">
    <property type="term" value="P:rhythmic process"/>
    <property type="evidence" value="ECO:0007669"/>
    <property type="project" value="UniProtKB-KW"/>
</dbReference>
<dbReference type="PANTHER" id="PTHR24082:SF113">
    <property type="entry name" value="NUCLEAR RECEPTOR SUBFAMILY 1 GROUP D MEMBER 1"/>
    <property type="match status" value="1"/>
</dbReference>
<dbReference type="Ensembl" id="ENSPTXT00000025224.1">
    <property type="protein sequence ID" value="ENSPTXP00000024467.1"/>
    <property type="gene ID" value="ENSPTXG00000017029.1"/>
</dbReference>
<dbReference type="GO" id="GO:0009755">
    <property type="term" value="P:hormone-mediated signaling pathway"/>
    <property type="evidence" value="ECO:0007669"/>
    <property type="project" value="TreeGrafter"/>
</dbReference>
<dbReference type="AlphaFoldDB" id="A0A670ZNW1"/>
<keyword evidence="11" id="KW-0238">DNA-binding</keyword>
<evidence type="ECO:0000256" key="2">
    <source>
        <dbReference type="ARBA" id="ARBA00022490"/>
    </source>
</evidence>
<dbReference type="GeneTree" id="ENSGT00940000160548"/>
<keyword evidence="15" id="KW-0539">Nucleus</keyword>
<evidence type="ECO:0000256" key="1">
    <source>
        <dbReference type="ARBA" id="ARBA00004496"/>
    </source>
</evidence>
<sequence>MDDLLKSMVEFSEQLSALQLSEEKLGLFTAVVLISADCLGIEKPASVEQLQETLIQVLQVHILKNYPQETSRFTKLLLKLKDQMMGCTEEALGIRGRVICIER</sequence>
<dbReference type="GO" id="GO:0004879">
    <property type="term" value="F:nuclear receptor activity"/>
    <property type="evidence" value="ECO:0007669"/>
    <property type="project" value="TreeGrafter"/>
</dbReference>
<keyword evidence="10" id="KW-0090">Biological rhythms</keyword>
<evidence type="ECO:0000256" key="9">
    <source>
        <dbReference type="ARBA" id="ARBA00023015"/>
    </source>
</evidence>
<dbReference type="GO" id="GO:0000122">
    <property type="term" value="P:negative regulation of transcription by RNA polymerase II"/>
    <property type="evidence" value="ECO:0007669"/>
    <property type="project" value="TreeGrafter"/>
</dbReference>
<dbReference type="PANTHER" id="PTHR24082">
    <property type="entry name" value="NUCLEAR HORMONE RECEPTOR"/>
    <property type="match status" value="1"/>
</dbReference>
<dbReference type="GO" id="GO:0005737">
    <property type="term" value="C:cytoplasm"/>
    <property type="evidence" value="ECO:0007669"/>
    <property type="project" value="UniProtKB-SubCell"/>
</dbReference>
<evidence type="ECO:0000256" key="7">
    <source>
        <dbReference type="ARBA" id="ARBA00022843"/>
    </source>
</evidence>
<keyword evidence="5" id="KW-0863">Zinc-finger</keyword>
<evidence type="ECO:0000256" key="6">
    <source>
        <dbReference type="ARBA" id="ARBA00022833"/>
    </source>
</evidence>
<dbReference type="PROSITE" id="PS51843">
    <property type="entry name" value="NR_LBD"/>
    <property type="match status" value="1"/>
</dbReference>
<dbReference type="InterPro" id="IPR050234">
    <property type="entry name" value="Nuclear_hormone_rcpt_NR1"/>
</dbReference>
<evidence type="ECO:0000259" key="16">
    <source>
        <dbReference type="PROSITE" id="PS51843"/>
    </source>
</evidence>
<dbReference type="OMA" id="GRVICIE"/>
<dbReference type="GO" id="GO:0045944">
    <property type="term" value="P:positive regulation of transcription by RNA polymerase II"/>
    <property type="evidence" value="ECO:0007669"/>
    <property type="project" value="TreeGrafter"/>
</dbReference>
<keyword evidence="7" id="KW-0832">Ubl conjugation</keyword>
<evidence type="ECO:0000313" key="17">
    <source>
        <dbReference type="Ensembl" id="ENSPTXP00000024467.1"/>
    </source>
</evidence>
<keyword evidence="12" id="KW-0010">Activator</keyword>
<organism evidence="17 18">
    <name type="scientific">Pseudonaja textilis</name>
    <name type="common">Eastern brown snake</name>
    <dbReference type="NCBI Taxonomy" id="8673"/>
    <lineage>
        <taxon>Eukaryota</taxon>
        <taxon>Metazoa</taxon>
        <taxon>Chordata</taxon>
        <taxon>Craniata</taxon>
        <taxon>Vertebrata</taxon>
        <taxon>Euteleostomi</taxon>
        <taxon>Lepidosauria</taxon>
        <taxon>Squamata</taxon>
        <taxon>Bifurcata</taxon>
        <taxon>Unidentata</taxon>
        <taxon>Episquamata</taxon>
        <taxon>Toxicofera</taxon>
        <taxon>Serpentes</taxon>
        <taxon>Colubroidea</taxon>
        <taxon>Elapidae</taxon>
        <taxon>Hydrophiinae</taxon>
        <taxon>Pseudonaja</taxon>
    </lineage>
</organism>
<evidence type="ECO:0000256" key="8">
    <source>
        <dbReference type="ARBA" id="ARBA00022990"/>
    </source>
</evidence>
<evidence type="ECO:0000313" key="18">
    <source>
        <dbReference type="Proteomes" id="UP000472273"/>
    </source>
</evidence>